<dbReference type="SMART" id="SM00256">
    <property type="entry name" value="FBOX"/>
    <property type="match status" value="1"/>
</dbReference>
<dbReference type="Gene3D" id="1.20.1280.50">
    <property type="match status" value="1"/>
</dbReference>
<dbReference type="PANTHER" id="PTHR13252:SF9">
    <property type="entry name" value="F-BOX ONLY PROTEIN 28"/>
    <property type="match status" value="1"/>
</dbReference>
<dbReference type="InterPro" id="IPR039719">
    <property type="entry name" value="FBXO28"/>
</dbReference>
<evidence type="ECO:0000313" key="3">
    <source>
        <dbReference type="EMBL" id="CAF9913141.1"/>
    </source>
</evidence>
<dbReference type="GO" id="GO:0000209">
    <property type="term" value="P:protein polyubiquitination"/>
    <property type="evidence" value="ECO:0007669"/>
    <property type="project" value="TreeGrafter"/>
</dbReference>
<feature type="compositionally biased region" description="Polar residues" evidence="1">
    <location>
        <begin position="93"/>
        <end position="107"/>
    </location>
</feature>
<sequence>MDRLPEELLLHILSFLGFCDLLRLRLVSKHFSILAHDNELWKQLVIKDSFYSAAGRRREFLTPIPASNPDPAVVQLRAAAKSAAKSVAANGNKHASTDCSSPKQKSTNTRHRRKPSHYHSDKELLSQGEDPNFYHEYIARHSPLSLSWLKSPDQPEKRFQYEIRGIGLVGNFGETVIAPLDNDSVCLWSVGHDDDGSRKSNGRIMARSKPGILSADGRSKTPKTSNRWESETPWLEAIVESVSVDNFNNKAYFALQSGLNEIDLETLKPVSHWKFPSSISALSEISHADPLTVATTASLHIHDRRSPQHIFPDARASTRLDSFPVNPSEKPNDFHRLLSNDTTTHAPLIQSPLSIVHLHASQTIHLAGRFPSILTFDRRTFPRIHSTIHSGARLSSLISTSSPEADTLIACGEYKGKGSLELYHRPRSESSSPPISSYQNRTSAARSKILSVTSHGNRIVFCDGDGMLKWVENDGITLVRRWNINTFSQYETPRGLFGGPLAAGESDVARKIMPLNDSSKSELAIWTGEKIGILGFRKKPRFGPWDEEIEEDEEVRTRKQKEGVYAGIMRRALERQADEVRFVRGLGFGV</sequence>
<dbReference type="EMBL" id="CAJPDS010000012">
    <property type="protein sequence ID" value="CAF9913141.1"/>
    <property type="molecule type" value="Genomic_DNA"/>
</dbReference>
<protein>
    <recommendedName>
        <fullName evidence="2">F-box domain-containing protein</fullName>
    </recommendedName>
</protein>
<evidence type="ECO:0000256" key="1">
    <source>
        <dbReference type="SAM" id="MobiDB-lite"/>
    </source>
</evidence>
<dbReference type="PROSITE" id="PS50181">
    <property type="entry name" value="FBOX"/>
    <property type="match status" value="1"/>
</dbReference>
<accession>A0A8H3EUX3</accession>
<feature type="region of interest" description="Disordered" evidence="1">
    <location>
        <begin position="87"/>
        <end position="125"/>
    </location>
</feature>
<dbReference type="InterPro" id="IPR001810">
    <property type="entry name" value="F-box_dom"/>
</dbReference>
<keyword evidence="4" id="KW-1185">Reference proteome</keyword>
<dbReference type="PANTHER" id="PTHR13252">
    <property type="entry name" value="F-BOX ONLY PROTEIN 28"/>
    <property type="match status" value="1"/>
</dbReference>
<reference evidence="3" key="1">
    <citation type="submission" date="2021-03" db="EMBL/GenBank/DDBJ databases">
        <authorList>
            <person name="Tagirdzhanova G."/>
        </authorList>
    </citation>
    <scope>NUCLEOTIDE SEQUENCE</scope>
</reference>
<evidence type="ECO:0000313" key="4">
    <source>
        <dbReference type="Proteomes" id="UP000664521"/>
    </source>
</evidence>
<feature type="domain" description="F-box" evidence="2">
    <location>
        <begin position="1"/>
        <end position="44"/>
    </location>
</feature>
<dbReference type="SUPFAM" id="SSF81383">
    <property type="entry name" value="F-box domain"/>
    <property type="match status" value="1"/>
</dbReference>
<gene>
    <name evidence="3" type="ORF">HETSPECPRED_001339</name>
</gene>
<dbReference type="Proteomes" id="UP000664521">
    <property type="component" value="Unassembled WGS sequence"/>
</dbReference>
<dbReference type="Pfam" id="PF12937">
    <property type="entry name" value="F-box-like"/>
    <property type="match status" value="1"/>
</dbReference>
<comment type="caution">
    <text evidence="3">The sequence shown here is derived from an EMBL/GenBank/DDBJ whole genome shotgun (WGS) entry which is preliminary data.</text>
</comment>
<feature type="compositionally biased region" description="Basic residues" evidence="1">
    <location>
        <begin position="108"/>
        <end position="117"/>
    </location>
</feature>
<dbReference type="SUPFAM" id="SSF50978">
    <property type="entry name" value="WD40 repeat-like"/>
    <property type="match status" value="1"/>
</dbReference>
<organism evidence="3 4">
    <name type="scientific">Heterodermia speciosa</name>
    <dbReference type="NCBI Taxonomy" id="116794"/>
    <lineage>
        <taxon>Eukaryota</taxon>
        <taxon>Fungi</taxon>
        <taxon>Dikarya</taxon>
        <taxon>Ascomycota</taxon>
        <taxon>Pezizomycotina</taxon>
        <taxon>Lecanoromycetes</taxon>
        <taxon>OSLEUM clade</taxon>
        <taxon>Lecanoromycetidae</taxon>
        <taxon>Caliciales</taxon>
        <taxon>Physciaceae</taxon>
        <taxon>Heterodermia</taxon>
    </lineage>
</organism>
<dbReference type="OrthoDB" id="3219396at2759"/>
<name>A0A8H3EUX3_9LECA</name>
<dbReference type="InterPro" id="IPR036047">
    <property type="entry name" value="F-box-like_dom_sf"/>
</dbReference>
<dbReference type="InterPro" id="IPR036322">
    <property type="entry name" value="WD40_repeat_dom_sf"/>
</dbReference>
<evidence type="ECO:0000259" key="2">
    <source>
        <dbReference type="PROSITE" id="PS50181"/>
    </source>
</evidence>
<dbReference type="AlphaFoldDB" id="A0A8H3EUX3"/>
<proteinExistence type="predicted"/>